<dbReference type="SUPFAM" id="SSF53955">
    <property type="entry name" value="Lysozyme-like"/>
    <property type="match status" value="1"/>
</dbReference>
<evidence type="ECO:0000259" key="4">
    <source>
        <dbReference type="Pfam" id="PF01464"/>
    </source>
</evidence>
<dbReference type="InterPro" id="IPR023346">
    <property type="entry name" value="Lysozyme-like_dom_sf"/>
</dbReference>
<feature type="region of interest" description="Disordered" evidence="3">
    <location>
        <begin position="461"/>
        <end position="487"/>
    </location>
</feature>
<dbReference type="InterPro" id="IPR008258">
    <property type="entry name" value="Transglycosylase_SLT_dom_1"/>
</dbReference>
<dbReference type="Pfam" id="PF01464">
    <property type="entry name" value="SLT"/>
    <property type="match status" value="1"/>
</dbReference>
<feature type="coiled-coil region" evidence="2">
    <location>
        <begin position="72"/>
        <end position="99"/>
    </location>
</feature>
<sequence length="680" mass="74409">MAAKSIVEIDVQDEKFQSFLEKFNEYQKALGELPEQWRGAVHGLGEAAKETERVRDGTEGITKAFADGVAALASVNDGLDRLNGNLEKATKTQTEFNKKSGGARNFLNKASKDAKSLAGHIKDATTSLLSWGTVLGLFSGLAGAGGLWGLNHLAGNASAQRFTAMGLGTTAGGLNSTAVDFQKALGNPVGTLGAIRDAQLDLSKRWQFRAMGVDNPDRDPAELLPEMIKAARDIFVRNGSTQQGAEAYGLTNYFTLDDLNRFKKMSDEEIDAMAKQAQQDTRRLQLTDQQLRQWQDFNIQLDRSKVSIGNTFIRGLAPLAPELGKLSDSASKAIEAFLGSPLVKEFIDDLVVGLRDFSDYLKSPDFKNDVRDFMTGVRGMYSSIKNFTGGIDGLIEKTKWLTGDDLGNAAAEKVKEKTGWDPRKVGEFIKSHTPEAIKDFLSYDLIGGVIPSASAAEITPSLSEQKKDTSAYSSQNSTYFENRNKKYEQPGQVNKTFERSSKYNSYFEEAAKKYDLDPRLLKSVAAAESNWDQNAVSKAGAQGLMQVMPYNFQPGENPFDPRDNIMAGARVMSWAKSKAGDDVEEMLRWYNGGKNRGSKENREYAGRVNEQYRKIYGSDLPGTSTSNPVVQPVQQSSGKTDQILQQILDNQKRGHAQGLVVYNNTGGNAVVSSTQLGGFG</sequence>
<dbReference type="EMBL" id="AAGLQK010000041">
    <property type="protein sequence ID" value="EBP4060544.1"/>
    <property type="molecule type" value="Genomic_DNA"/>
</dbReference>
<keyword evidence="2" id="KW-0175">Coiled coil</keyword>
<dbReference type="PANTHER" id="PTHR37423">
    <property type="entry name" value="SOLUBLE LYTIC MUREIN TRANSGLYCOSYLASE-RELATED"/>
    <property type="match status" value="1"/>
</dbReference>
<dbReference type="PANTHER" id="PTHR37423:SF2">
    <property type="entry name" value="MEMBRANE-BOUND LYTIC MUREIN TRANSGLYCOSYLASE C"/>
    <property type="match status" value="1"/>
</dbReference>
<comment type="similarity">
    <text evidence="1">Belongs to the transglycosylase Slt family.</text>
</comment>
<dbReference type="AlphaFoldDB" id="A0A5U3G5R5"/>
<dbReference type="Gene3D" id="1.10.530.10">
    <property type="match status" value="1"/>
</dbReference>
<comment type="caution">
    <text evidence="5">The sequence shown here is derived from an EMBL/GenBank/DDBJ whole genome shotgun (WGS) entry which is preliminary data.</text>
</comment>
<proteinExistence type="inferred from homology"/>
<protein>
    <recommendedName>
        <fullName evidence="4">Transglycosylase SLT domain-containing protein</fullName>
    </recommendedName>
</protein>
<organism evidence="5">
    <name type="scientific">Salmonella enterica I</name>
    <dbReference type="NCBI Taxonomy" id="59201"/>
    <lineage>
        <taxon>Bacteria</taxon>
        <taxon>Pseudomonadati</taxon>
        <taxon>Pseudomonadota</taxon>
        <taxon>Gammaproteobacteria</taxon>
        <taxon>Enterobacterales</taxon>
        <taxon>Enterobacteriaceae</taxon>
        <taxon>Salmonella</taxon>
    </lineage>
</organism>
<evidence type="ECO:0000256" key="2">
    <source>
        <dbReference type="SAM" id="Coils"/>
    </source>
</evidence>
<accession>A0A5U3G5R5</accession>
<reference evidence="5" key="1">
    <citation type="submission" date="2018-07" db="EMBL/GenBank/DDBJ databases">
        <authorList>
            <consortium name="GenomeTrakr network: Whole genome sequencing for foodborne pathogen traceback"/>
        </authorList>
    </citation>
    <scope>NUCLEOTIDE SEQUENCE</scope>
    <source>
        <strain evidence="5">MDH-2013-00175</strain>
    </source>
</reference>
<name>A0A5U3G5R5_SALET</name>
<feature type="compositionally biased region" description="Polar residues" evidence="3">
    <location>
        <begin position="470"/>
        <end position="481"/>
    </location>
</feature>
<evidence type="ECO:0000313" key="5">
    <source>
        <dbReference type="EMBL" id="EBP4060544.1"/>
    </source>
</evidence>
<evidence type="ECO:0000256" key="3">
    <source>
        <dbReference type="SAM" id="MobiDB-lite"/>
    </source>
</evidence>
<gene>
    <name evidence="5" type="ORF">Z599_22955</name>
</gene>
<dbReference type="CDD" id="cd00254">
    <property type="entry name" value="LT-like"/>
    <property type="match status" value="1"/>
</dbReference>
<evidence type="ECO:0000256" key="1">
    <source>
        <dbReference type="ARBA" id="ARBA00007734"/>
    </source>
</evidence>
<feature type="domain" description="Transglycosylase SLT" evidence="4">
    <location>
        <begin position="506"/>
        <end position="604"/>
    </location>
</feature>